<evidence type="ECO:0000256" key="6">
    <source>
        <dbReference type="ARBA" id="ARBA00023049"/>
    </source>
</evidence>
<dbReference type="WBParaSite" id="SMUV_0001092201-mRNA-1">
    <property type="protein sequence ID" value="SMUV_0001092201-mRNA-1"/>
    <property type="gene ID" value="SMUV_0001092201"/>
</dbReference>
<dbReference type="EC" id="3.4.24.-" evidence="8"/>
<keyword evidence="3 7" id="KW-0479">Metal-binding</keyword>
<feature type="binding site" evidence="7">
    <location>
        <position position="104"/>
    </location>
    <ligand>
        <name>Zn(2+)</name>
        <dbReference type="ChEBI" id="CHEBI:29105"/>
        <note>catalytic</note>
    </ligand>
</feature>
<dbReference type="Pfam" id="PF01457">
    <property type="entry name" value="Peptidase_M8"/>
    <property type="match status" value="1"/>
</dbReference>
<evidence type="ECO:0000256" key="3">
    <source>
        <dbReference type="ARBA" id="ARBA00022723"/>
    </source>
</evidence>
<keyword evidence="4 8" id="KW-0378">Hydrolase</keyword>
<evidence type="ECO:0000256" key="5">
    <source>
        <dbReference type="ARBA" id="ARBA00022833"/>
    </source>
</evidence>
<organism evidence="9 10">
    <name type="scientific">Syphacia muris</name>
    <dbReference type="NCBI Taxonomy" id="451379"/>
    <lineage>
        <taxon>Eukaryota</taxon>
        <taxon>Metazoa</taxon>
        <taxon>Ecdysozoa</taxon>
        <taxon>Nematoda</taxon>
        <taxon>Chromadorea</taxon>
        <taxon>Rhabditida</taxon>
        <taxon>Spirurina</taxon>
        <taxon>Oxyuridomorpha</taxon>
        <taxon>Oxyuroidea</taxon>
        <taxon>Oxyuridae</taxon>
        <taxon>Syphacia</taxon>
    </lineage>
</organism>
<evidence type="ECO:0000313" key="9">
    <source>
        <dbReference type="Proteomes" id="UP000046393"/>
    </source>
</evidence>
<evidence type="ECO:0000256" key="7">
    <source>
        <dbReference type="PIRSR" id="PIRSR601577-2"/>
    </source>
</evidence>
<dbReference type="GO" id="GO:0046872">
    <property type="term" value="F:metal ion binding"/>
    <property type="evidence" value="ECO:0007669"/>
    <property type="project" value="UniProtKB-KW"/>
</dbReference>
<comment type="cofactor">
    <cofactor evidence="7 8">
        <name>Zn(2+)</name>
        <dbReference type="ChEBI" id="CHEBI:29105"/>
    </cofactor>
    <text evidence="7 8">Binds 1 zinc ion per subunit.</text>
</comment>
<reference evidence="10" key="1">
    <citation type="submission" date="2017-02" db="UniProtKB">
        <authorList>
            <consortium name="WormBaseParasite"/>
        </authorList>
    </citation>
    <scope>IDENTIFICATION</scope>
</reference>
<feature type="chain" id="PRO_5023974674" description="Leishmanolysin-like peptidase" evidence="8">
    <location>
        <begin position="18"/>
        <end position="299"/>
    </location>
</feature>
<protein>
    <recommendedName>
        <fullName evidence="8">Leishmanolysin-like peptidase</fullName>
        <ecNumber evidence="8">3.4.24.-</ecNumber>
    </recommendedName>
</protein>
<dbReference type="Proteomes" id="UP000046393">
    <property type="component" value="Unplaced"/>
</dbReference>
<keyword evidence="2 8" id="KW-0645">Protease</keyword>
<evidence type="ECO:0000256" key="1">
    <source>
        <dbReference type="ARBA" id="ARBA00005860"/>
    </source>
</evidence>
<evidence type="ECO:0000256" key="8">
    <source>
        <dbReference type="RuleBase" id="RU366077"/>
    </source>
</evidence>
<dbReference type="AlphaFoldDB" id="A0A0N5B0X0"/>
<dbReference type="GO" id="GO:0006508">
    <property type="term" value="P:proteolysis"/>
    <property type="evidence" value="ECO:0007669"/>
    <property type="project" value="UniProtKB-KW"/>
</dbReference>
<evidence type="ECO:0000313" key="10">
    <source>
        <dbReference type="WBParaSite" id="SMUV_0001092201-mRNA-1"/>
    </source>
</evidence>
<keyword evidence="5 7" id="KW-0862">Zinc</keyword>
<evidence type="ECO:0000256" key="4">
    <source>
        <dbReference type="ARBA" id="ARBA00022801"/>
    </source>
</evidence>
<name>A0A0N5B0X0_9BILA</name>
<keyword evidence="8" id="KW-0732">Signal</keyword>
<dbReference type="GO" id="GO:0016020">
    <property type="term" value="C:membrane"/>
    <property type="evidence" value="ECO:0007669"/>
    <property type="project" value="InterPro"/>
</dbReference>
<keyword evidence="6 7" id="KW-0482">Metalloprotease</keyword>
<dbReference type="GO" id="GO:0007155">
    <property type="term" value="P:cell adhesion"/>
    <property type="evidence" value="ECO:0007669"/>
    <property type="project" value="InterPro"/>
</dbReference>
<feature type="signal peptide" evidence="8">
    <location>
        <begin position="1"/>
        <end position="17"/>
    </location>
</feature>
<accession>A0A0N5B0X0</accession>
<sequence length="299" mass="34642">MLLALFRTIFLSLSVSAIQWQPLNIALIVSDDLQVSPYIIGFGTIISKKSSIQSRFFAWNLSRNKQWINTPYMDFQNSATKFARKHFNCSRLQGIEAEDYRRMHLDEYIYGDELMTPKLSPYKNYFTFITAKILEQTTRNDQTNQKMVEEETRNYWYGQQWGCEFAMSSCYDYVNQKRNGNTFPFCNSKDYTRMLFTKDNSKKVCLGNRTHFIQLLVHCPIHEIFSLSSNQHPSGLQSRPLANHFSILTHTPLANFYAGLSTHRFCPLISEVASGLIVNMPNNGYPVDCNSTRIPLLLD</sequence>
<dbReference type="PANTHER" id="PTHR10942">
    <property type="entry name" value="LEISHMANOLYSIN-LIKE PEPTIDASE"/>
    <property type="match status" value="1"/>
</dbReference>
<dbReference type="PANTHER" id="PTHR10942:SF44">
    <property type="entry name" value="LEISHMANOLYSIN-LIKE PEPTIDASE"/>
    <property type="match status" value="1"/>
</dbReference>
<comment type="similarity">
    <text evidence="1 8">Belongs to the peptidase M8 family.</text>
</comment>
<keyword evidence="9" id="KW-1185">Reference proteome</keyword>
<evidence type="ECO:0000256" key="2">
    <source>
        <dbReference type="ARBA" id="ARBA00022670"/>
    </source>
</evidence>
<dbReference type="Gene3D" id="3.90.132.10">
    <property type="entry name" value="Leishmanolysin , domain 2"/>
    <property type="match status" value="1"/>
</dbReference>
<proteinExistence type="inferred from homology"/>
<dbReference type="GO" id="GO:0004222">
    <property type="term" value="F:metalloendopeptidase activity"/>
    <property type="evidence" value="ECO:0007669"/>
    <property type="project" value="UniProtKB-UniRule"/>
</dbReference>
<dbReference type="SUPFAM" id="SSF55486">
    <property type="entry name" value="Metalloproteases ('zincins'), catalytic domain"/>
    <property type="match status" value="1"/>
</dbReference>
<dbReference type="GO" id="GO:0005737">
    <property type="term" value="C:cytoplasm"/>
    <property type="evidence" value="ECO:0007669"/>
    <property type="project" value="TreeGrafter"/>
</dbReference>
<dbReference type="InterPro" id="IPR001577">
    <property type="entry name" value="Peptidase_M8"/>
</dbReference>